<dbReference type="EMBL" id="JAGDFM010000213">
    <property type="protein sequence ID" value="KAG7382274.1"/>
    <property type="molecule type" value="Genomic_DNA"/>
</dbReference>
<evidence type="ECO:0000313" key="2">
    <source>
        <dbReference type="Proteomes" id="UP000694044"/>
    </source>
</evidence>
<dbReference type="Proteomes" id="UP000694044">
    <property type="component" value="Unassembled WGS sequence"/>
</dbReference>
<dbReference type="OrthoDB" id="126873at2759"/>
<reference evidence="1" key="1">
    <citation type="submission" date="2021-02" db="EMBL/GenBank/DDBJ databases">
        <authorList>
            <person name="Palmer J.M."/>
        </authorList>
    </citation>
    <scope>NUCLEOTIDE SEQUENCE</scope>
    <source>
        <strain evidence="1">SCRP734</strain>
    </source>
</reference>
<organism evidence="1 2">
    <name type="scientific">Phytophthora pseudosyringae</name>
    <dbReference type="NCBI Taxonomy" id="221518"/>
    <lineage>
        <taxon>Eukaryota</taxon>
        <taxon>Sar</taxon>
        <taxon>Stramenopiles</taxon>
        <taxon>Oomycota</taxon>
        <taxon>Peronosporomycetes</taxon>
        <taxon>Peronosporales</taxon>
        <taxon>Peronosporaceae</taxon>
        <taxon>Phytophthora</taxon>
    </lineage>
</organism>
<name>A0A8T1VS63_9STRA</name>
<accession>A0A8T1VS63</accession>
<keyword evidence="2" id="KW-1185">Reference proteome</keyword>
<comment type="caution">
    <text evidence="1">The sequence shown here is derived from an EMBL/GenBank/DDBJ whole genome shotgun (WGS) entry which is preliminary data.</text>
</comment>
<protein>
    <recommendedName>
        <fullName evidence="3">RxLR effector protein</fullName>
    </recommendedName>
</protein>
<evidence type="ECO:0000313" key="1">
    <source>
        <dbReference type="EMBL" id="KAG7382274.1"/>
    </source>
</evidence>
<evidence type="ECO:0008006" key="3">
    <source>
        <dbReference type="Google" id="ProtNLM"/>
    </source>
</evidence>
<dbReference type="AlphaFoldDB" id="A0A8T1VS63"/>
<sequence length="213" mass="24220">MKLYHVALESTLTSPGAATRVLQNNTPTKRLLRAHIIEDEERAVLPQSLTKLFKRSSKTKELQGLLKADESLDNAFNTLGLSNMPVSKNDFIETKMVAQLFSSRNFKVWSQHAVNLKNQDPNGAMLAALTNVFGEKNVATMILLGKHSRSSSKVAKKLEQAQFNKWYATDGLTADEVFTKVLKQKRADIHMYARDKLIWIDYSKYITKRVEKY</sequence>
<proteinExistence type="predicted"/>
<gene>
    <name evidence="1" type="ORF">PHYPSEUDO_005062</name>
</gene>